<accession>A0ABV8FYL3</accession>
<dbReference type="Proteomes" id="UP001595851">
    <property type="component" value="Unassembled WGS sequence"/>
</dbReference>
<keyword evidence="2" id="KW-1185">Reference proteome</keyword>
<proteinExistence type="predicted"/>
<sequence>MSEITPEKVAAAVCSTVDGWRHDLQAALSLAAEGNVLRLETIRWVDDEQGTEIVRHYRAVVVEGSETPVVWDPDALRAAIVGEVHAFAEAASNAPREAFPDHVARLRAALVALAGVPAAKEGAR</sequence>
<reference evidence="2" key="1">
    <citation type="journal article" date="2019" name="Int. J. Syst. Evol. Microbiol.">
        <title>The Global Catalogue of Microorganisms (GCM) 10K type strain sequencing project: providing services to taxonomists for standard genome sequencing and annotation.</title>
        <authorList>
            <consortium name="The Broad Institute Genomics Platform"/>
            <consortium name="The Broad Institute Genome Sequencing Center for Infectious Disease"/>
            <person name="Wu L."/>
            <person name="Ma J."/>
        </authorList>
    </citation>
    <scope>NUCLEOTIDE SEQUENCE [LARGE SCALE GENOMIC DNA]</scope>
    <source>
        <strain evidence="2">TBRC 1276</strain>
    </source>
</reference>
<protein>
    <submittedName>
        <fullName evidence="1">Uncharacterized protein</fullName>
    </submittedName>
</protein>
<evidence type="ECO:0000313" key="1">
    <source>
        <dbReference type="EMBL" id="MFC4006553.1"/>
    </source>
</evidence>
<organism evidence="1 2">
    <name type="scientific">Nonomuraea purpurea</name>
    <dbReference type="NCBI Taxonomy" id="1849276"/>
    <lineage>
        <taxon>Bacteria</taxon>
        <taxon>Bacillati</taxon>
        <taxon>Actinomycetota</taxon>
        <taxon>Actinomycetes</taxon>
        <taxon>Streptosporangiales</taxon>
        <taxon>Streptosporangiaceae</taxon>
        <taxon>Nonomuraea</taxon>
    </lineage>
</organism>
<evidence type="ECO:0000313" key="2">
    <source>
        <dbReference type="Proteomes" id="UP001595851"/>
    </source>
</evidence>
<comment type="caution">
    <text evidence="1">The sequence shown here is derived from an EMBL/GenBank/DDBJ whole genome shotgun (WGS) entry which is preliminary data.</text>
</comment>
<dbReference type="RefSeq" id="WP_379526694.1">
    <property type="nucleotide sequence ID" value="NZ_JBHSBI010000002.1"/>
</dbReference>
<gene>
    <name evidence="1" type="ORF">ACFOY2_04930</name>
</gene>
<dbReference type="EMBL" id="JBHSBI010000002">
    <property type="protein sequence ID" value="MFC4006553.1"/>
    <property type="molecule type" value="Genomic_DNA"/>
</dbReference>
<name>A0ABV8FYL3_9ACTN</name>